<accession>A0A0K9NL80</accession>
<dbReference type="InterPro" id="IPR008271">
    <property type="entry name" value="Ser/Thr_kinase_AS"/>
</dbReference>
<dbReference type="PANTHER" id="PTHR24349">
    <property type="entry name" value="SERINE/THREONINE-PROTEIN KINASE"/>
    <property type="match status" value="1"/>
</dbReference>
<comment type="catalytic activity">
    <reaction evidence="11">
        <text>L-threonyl-[protein] + ATP = O-phospho-L-threonyl-[protein] + ADP + H(+)</text>
        <dbReference type="Rhea" id="RHEA:46608"/>
        <dbReference type="Rhea" id="RHEA-COMP:11060"/>
        <dbReference type="Rhea" id="RHEA-COMP:11605"/>
        <dbReference type="ChEBI" id="CHEBI:15378"/>
        <dbReference type="ChEBI" id="CHEBI:30013"/>
        <dbReference type="ChEBI" id="CHEBI:30616"/>
        <dbReference type="ChEBI" id="CHEBI:61977"/>
        <dbReference type="ChEBI" id="CHEBI:456216"/>
        <dbReference type="EC" id="2.7.11.1"/>
    </reaction>
</comment>
<dbReference type="Proteomes" id="UP000036987">
    <property type="component" value="Unassembled WGS sequence"/>
</dbReference>
<keyword evidence="2 14" id="KW-0723">Serine/threonine-protein kinase</keyword>
<dbReference type="OMA" id="EARIMIT"/>
<keyword evidence="4" id="KW-0479">Metal-binding</keyword>
<dbReference type="OrthoDB" id="784980at2759"/>
<proteinExistence type="inferred from homology"/>
<dbReference type="InterPro" id="IPR011009">
    <property type="entry name" value="Kinase-like_dom_sf"/>
</dbReference>
<dbReference type="PROSITE" id="PS00107">
    <property type="entry name" value="PROTEIN_KINASE_ATP"/>
    <property type="match status" value="1"/>
</dbReference>
<dbReference type="PROSITE" id="PS50011">
    <property type="entry name" value="PROTEIN_KINASE_DOM"/>
    <property type="match status" value="1"/>
</dbReference>
<dbReference type="GO" id="GO:0005524">
    <property type="term" value="F:ATP binding"/>
    <property type="evidence" value="ECO:0007669"/>
    <property type="project" value="UniProtKB-UniRule"/>
</dbReference>
<dbReference type="InterPro" id="IPR050205">
    <property type="entry name" value="CDPK_Ser/Thr_kinases"/>
</dbReference>
<dbReference type="InterPro" id="IPR017441">
    <property type="entry name" value="Protein_kinase_ATP_BS"/>
</dbReference>
<evidence type="ECO:0000256" key="7">
    <source>
        <dbReference type="ARBA" id="ARBA00022777"/>
    </source>
</evidence>
<evidence type="ECO:0000259" key="15">
    <source>
        <dbReference type="PROSITE" id="PS50011"/>
    </source>
</evidence>
<evidence type="ECO:0000256" key="8">
    <source>
        <dbReference type="ARBA" id="ARBA00022837"/>
    </source>
</evidence>
<organism evidence="16 17">
    <name type="scientific">Zostera marina</name>
    <name type="common">Eelgrass</name>
    <dbReference type="NCBI Taxonomy" id="29655"/>
    <lineage>
        <taxon>Eukaryota</taxon>
        <taxon>Viridiplantae</taxon>
        <taxon>Streptophyta</taxon>
        <taxon>Embryophyta</taxon>
        <taxon>Tracheophyta</taxon>
        <taxon>Spermatophyta</taxon>
        <taxon>Magnoliopsida</taxon>
        <taxon>Liliopsida</taxon>
        <taxon>Zosteraceae</taxon>
        <taxon>Zostera</taxon>
    </lineage>
</organism>
<reference evidence="17" key="1">
    <citation type="journal article" date="2016" name="Nature">
        <title>The genome of the seagrass Zostera marina reveals angiosperm adaptation to the sea.</title>
        <authorList>
            <person name="Olsen J.L."/>
            <person name="Rouze P."/>
            <person name="Verhelst B."/>
            <person name="Lin Y.-C."/>
            <person name="Bayer T."/>
            <person name="Collen J."/>
            <person name="Dattolo E."/>
            <person name="De Paoli E."/>
            <person name="Dittami S."/>
            <person name="Maumus F."/>
            <person name="Michel G."/>
            <person name="Kersting A."/>
            <person name="Lauritano C."/>
            <person name="Lohaus R."/>
            <person name="Toepel M."/>
            <person name="Tonon T."/>
            <person name="Vanneste K."/>
            <person name="Amirebrahimi M."/>
            <person name="Brakel J."/>
            <person name="Bostroem C."/>
            <person name="Chovatia M."/>
            <person name="Grimwood J."/>
            <person name="Jenkins J.W."/>
            <person name="Jueterbock A."/>
            <person name="Mraz A."/>
            <person name="Stam W.T."/>
            <person name="Tice H."/>
            <person name="Bornberg-Bauer E."/>
            <person name="Green P.J."/>
            <person name="Pearson G.A."/>
            <person name="Procaccini G."/>
            <person name="Duarte C.M."/>
            <person name="Schmutz J."/>
            <person name="Reusch T.B.H."/>
            <person name="Van de Peer Y."/>
        </authorList>
    </citation>
    <scope>NUCLEOTIDE SEQUENCE [LARGE SCALE GENOMIC DNA]</scope>
    <source>
        <strain evidence="17">cv. Finnish</strain>
    </source>
</reference>
<keyword evidence="3" id="KW-0808">Transferase</keyword>
<evidence type="ECO:0000313" key="16">
    <source>
        <dbReference type="EMBL" id="KMZ56837.1"/>
    </source>
</evidence>
<dbReference type="GO" id="GO:0046872">
    <property type="term" value="F:metal ion binding"/>
    <property type="evidence" value="ECO:0007669"/>
    <property type="project" value="UniProtKB-KW"/>
</dbReference>
<dbReference type="InterPro" id="IPR000719">
    <property type="entry name" value="Prot_kinase_dom"/>
</dbReference>
<dbReference type="Pfam" id="PF00069">
    <property type="entry name" value="Pkinase"/>
    <property type="match status" value="1"/>
</dbReference>
<sequence length="220" mass="25645">MGNCQTCIGGHKPSTRSITDKIKQKLKKKLKKNVQRQKTSKFSFKDYHVFKDRPKWTQVTDKYDLGEEIGRGEFGIAYLAIDKETRRRFACKSILKNNFRSYIDVEDVRREVEIMKVLPDHPNLVKLQDSFEDRNAVHLVMELCEGGELFDRILTRGHYTEIEASKIMKTIMEVVRTCHKNGFMHRDLKPENFLFADKNEDSTLKSIDFGLSIPFQPGQP</sequence>
<dbReference type="FunFam" id="3.30.200.20:FF:000004">
    <property type="entry name" value="Calcium-dependent protein kinase 1"/>
    <property type="match status" value="1"/>
</dbReference>
<evidence type="ECO:0000256" key="6">
    <source>
        <dbReference type="ARBA" id="ARBA00022741"/>
    </source>
</evidence>
<dbReference type="AlphaFoldDB" id="A0A0K9NL80"/>
<keyword evidence="7 16" id="KW-0418">Kinase</keyword>
<evidence type="ECO:0000256" key="3">
    <source>
        <dbReference type="ARBA" id="ARBA00022679"/>
    </source>
</evidence>
<feature type="binding site" evidence="13">
    <location>
        <position position="96"/>
    </location>
    <ligand>
        <name>ATP</name>
        <dbReference type="ChEBI" id="CHEBI:30616"/>
    </ligand>
</feature>
<protein>
    <recommendedName>
        <fullName evidence="1">non-specific serine/threonine protein kinase</fullName>
        <ecNumber evidence="1">2.7.11.1</ecNumber>
    </recommendedName>
</protein>
<gene>
    <name evidence="16" type="ORF">ZOSMA_90G00070</name>
</gene>
<evidence type="ECO:0000256" key="10">
    <source>
        <dbReference type="ARBA" id="ARBA00024334"/>
    </source>
</evidence>
<keyword evidence="8" id="KW-0106">Calcium</keyword>
<evidence type="ECO:0000256" key="2">
    <source>
        <dbReference type="ARBA" id="ARBA00022527"/>
    </source>
</evidence>
<evidence type="ECO:0000256" key="13">
    <source>
        <dbReference type="PROSITE-ProRule" id="PRU10141"/>
    </source>
</evidence>
<evidence type="ECO:0000256" key="12">
    <source>
        <dbReference type="ARBA" id="ARBA00048679"/>
    </source>
</evidence>
<evidence type="ECO:0000256" key="5">
    <source>
        <dbReference type="ARBA" id="ARBA00022737"/>
    </source>
</evidence>
<evidence type="ECO:0000256" key="1">
    <source>
        <dbReference type="ARBA" id="ARBA00012513"/>
    </source>
</evidence>
<keyword evidence="6 13" id="KW-0547">Nucleotide-binding</keyword>
<dbReference type="Gene3D" id="1.10.510.10">
    <property type="entry name" value="Transferase(Phosphotransferase) domain 1"/>
    <property type="match status" value="1"/>
</dbReference>
<feature type="domain" description="Protein kinase" evidence="15">
    <location>
        <begin position="63"/>
        <end position="220"/>
    </location>
</feature>
<comment type="catalytic activity">
    <reaction evidence="12">
        <text>L-seryl-[protein] + ATP = O-phospho-L-seryl-[protein] + ADP + H(+)</text>
        <dbReference type="Rhea" id="RHEA:17989"/>
        <dbReference type="Rhea" id="RHEA-COMP:9863"/>
        <dbReference type="Rhea" id="RHEA-COMP:11604"/>
        <dbReference type="ChEBI" id="CHEBI:15378"/>
        <dbReference type="ChEBI" id="CHEBI:29999"/>
        <dbReference type="ChEBI" id="CHEBI:30616"/>
        <dbReference type="ChEBI" id="CHEBI:83421"/>
        <dbReference type="ChEBI" id="CHEBI:456216"/>
        <dbReference type="EC" id="2.7.11.1"/>
    </reaction>
</comment>
<dbReference type="EC" id="2.7.11.1" evidence="1"/>
<keyword evidence="17" id="KW-1185">Reference proteome</keyword>
<dbReference type="SUPFAM" id="SSF56112">
    <property type="entry name" value="Protein kinase-like (PK-like)"/>
    <property type="match status" value="1"/>
</dbReference>
<comment type="caution">
    <text evidence="16">The sequence shown here is derived from an EMBL/GenBank/DDBJ whole genome shotgun (WGS) entry which is preliminary data.</text>
</comment>
<keyword evidence="5" id="KW-0677">Repeat</keyword>
<evidence type="ECO:0000256" key="11">
    <source>
        <dbReference type="ARBA" id="ARBA00047899"/>
    </source>
</evidence>
<evidence type="ECO:0000256" key="14">
    <source>
        <dbReference type="RuleBase" id="RU000304"/>
    </source>
</evidence>
<evidence type="ECO:0000256" key="4">
    <source>
        <dbReference type="ARBA" id="ARBA00022723"/>
    </source>
</evidence>
<dbReference type="EMBL" id="LFYR01002125">
    <property type="protein sequence ID" value="KMZ56837.1"/>
    <property type="molecule type" value="Genomic_DNA"/>
</dbReference>
<dbReference type="PROSITE" id="PS00108">
    <property type="entry name" value="PROTEIN_KINASE_ST"/>
    <property type="match status" value="1"/>
</dbReference>
<evidence type="ECO:0000313" key="17">
    <source>
        <dbReference type="Proteomes" id="UP000036987"/>
    </source>
</evidence>
<dbReference type="GO" id="GO:0004674">
    <property type="term" value="F:protein serine/threonine kinase activity"/>
    <property type="evidence" value="ECO:0007669"/>
    <property type="project" value="UniProtKB-KW"/>
</dbReference>
<name>A0A0K9NL80_ZOSMR</name>
<dbReference type="STRING" id="29655.A0A0K9NL80"/>
<comment type="similarity">
    <text evidence="10">Belongs to the protein kinase superfamily. Ser/Thr protein kinase family. CDPK subfamily.</text>
</comment>
<evidence type="ECO:0000256" key="9">
    <source>
        <dbReference type="ARBA" id="ARBA00022840"/>
    </source>
</evidence>
<dbReference type="SMART" id="SM00220">
    <property type="entry name" value="S_TKc"/>
    <property type="match status" value="1"/>
</dbReference>
<keyword evidence="9 13" id="KW-0067">ATP-binding</keyword>